<keyword evidence="5 9" id="KW-1133">Transmembrane helix</keyword>
<comment type="caution">
    <text evidence="12">The sequence shown here is derived from an EMBL/GenBank/DDBJ whole genome shotgun (WGS) entry which is preliminary data.</text>
</comment>
<dbReference type="Pfam" id="PF16916">
    <property type="entry name" value="ZT_dimer"/>
    <property type="match status" value="1"/>
</dbReference>
<dbReference type="InterPro" id="IPR002524">
    <property type="entry name" value="Cation_efflux"/>
</dbReference>
<feature type="transmembrane region" description="Helical" evidence="9">
    <location>
        <begin position="137"/>
        <end position="160"/>
    </location>
</feature>
<organism evidence="12 13">
    <name type="scientific">Actinoallomurus acaciae</name>
    <dbReference type="NCBI Taxonomy" id="502577"/>
    <lineage>
        <taxon>Bacteria</taxon>
        <taxon>Bacillati</taxon>
        <taxon>Actinomycetota</taxon>
        <taxon>Actinomycetes</taxon>
        <taxon>Streptosporangiales</taxon>
        <taxon>Thermomonosporaceae</taxon>
        <taxon>Actinoallomurus</taxon>
    </lineage>
</organism>
<comment type="subcellular location">
    <subcellularLocation>
        <location evidence="1">Membrane</location>
        <topology evidence="1">Multi-pass membrane protein</topology>
    </subcellularLocation>
</comment>
<dbReference type="Gene3D" id="1.20.1510.10">
    <property type="entry name" value="Cation efflux protein transmembrane domain"/>
    <property type="match status" value="1"/>
</dbReference>
<dbReference type="Pfam" id="PF01545">
    <property type="entry name" value="Cation_efflux"/>
    <property type="match status" value="1"/>
</dbReference>
<dbReference type="InterPro" id="IPR036837">
    <property type="entry name" value="Cation_efflux_CTD_sf"/>
</dbReference>
<dbReference type="PANTHER" id="PTHR11562:SF17">
    <property type="entry name" value="RE54080P-RELATED"/>
    <property type="match status" value="1"/>
</dbReference>
<evidence type="ECO:0000256" key="4">
    <source>
        <dbReference type="ARBA" id="ARBA00022692"/>
    </source>
</evidence>
<dbReference type="NCBIfam" id="TIGR01297">
    <property type="entry name" value="CDF"/>
    <property type="match status" value="1"/>
</dbReference>
<dbReference type="InterPro" id="IPR027470">
    <property type="entry name" value="Cation_efflux_CTD"/>
</dbReference>
<reference evidence="12 13" key="1">
    <citation type="submission" date="2024-09" db="EMBL/GenBank/DDBJ databases">
        <authorList>
            <person name="Sun Q."/>
            <person name="Mori K."/>
        </authorList>
    </citation>
    <scope>NUCLEOTIDE SEQUENCE [LARGE SCALE GENOMIC DNA]</scope>
    <source>
        <strain evidence="12 13">TBRC 0563</strain>
    </source>
</reference>
<dbReference type="PANTHER" id="PTHR11562">
    <property type="entry name" value="CATION EFFLUX PROTEIN/ ZINC TRANSPORTER"/>
    <property type="match status" value="1"/>
</dbReference>
<evidence type="ECO:0000313" key="13">
    <source>
        <dbReference type="Proteomes" id="UP001589627"/>
    </source>
</evidence>
<keyword evidence="7 9" id="KW-0472">Membrane</keyword>
<protein>
    <submittedName>
        <fullName evidence="12">Cation diffusion facilitator family transporter</fullName>
    </submittedName>
</protein>
<evidence type="ECO:0000256" key="7">
    <source>
        <dbReference type="ARBA" id="ARBA00023136"/>
    </source>
</evidence>
<evidence type="ECO:0000256" key="6">
    <source>
        <dbReference type="ARBA" id="ARBA00023065"/>
    </source>
</evidence>
<dbReference type="Proteomes" id="UP001589627">
    <property type="component" value="Unassembled WGS sequence"/>
</dbReference>
<evidence type="ECO:0000256" key="8">
    <source>
        <dbReference type="SAM" id="MobiDB-lite"/>
    </source>
</evidence>
<feature type="transmembrane region" description="Helical" evidence="9">
    <location>
        <begin position="205"/>
        <end position="222"/>
    </location>
</feature>
<proteinExistence type="inferred from homology"/>
<keyword evidence="4 9" id="KW-0812">Transmembrane</keyword>
<feature type="region of interest" description="Disordered" evidence="8">
    <location>
        <begin position="1"/>
        <end position="29"/>
    </location>
</feature>
<dbReference type="InterPro" id="IPR050681">
    <property type="entry name" value="CDF/SLC30A"/>
</dbReference>
<evidence type="ECO:0000259" key="10">
    <source>
        <dbReference type="Pfam" id="PF01545"/>
    </source>
</evidence>
<dbReference type="RefSeq" id="WP_378198096.1">
    <property type="nucleotide sequence ID" value="NZ_JBHLZP010000047.1"/>
</dbReference>
<evidence type="ECO:0000256" key="3">
    <source>
        <dbReference type="ARBA" id="ARBA00022448"/>
    </source>
</evidence>
<sequence length="341" mass="35510">MTSHDPHGTSHAHDEQDNAGGGHAGHSHGVSADADQRWLAGALTLIVAYMAGEVVVGLIAHSLALLSDAAHMLTDAASIVLALVAMRLAARPARGNYTYGLKRTEILSAQANGLSLLLLSVWLAYEAVRRLVEPPEVTGGLVLATALVGIVINVGAAWMISRANRTSLNVDGAFQHILTDLYAFIATAVAGLAMVFTGFARADAIASLVVVALMLKAGYGLVRESGRIFLEAAPAGLAPEAIGRALAARPYVAEIHDLHIWQITSGLPAASAHVLVADGEDCHAVRADLEAVLAEAYQITHTTLQVDHAPAAGGIEPEHCEDSHGPIHRPAGQGDRVRNGG</sequence>
<dbReference type="InterPro" id="IPR058533">
    <property type="entry name" value="Cation_efflux_TM"/>
</dbReference>
<keyword evidence="3" id="KW-0813">Transport</keyword>
<feature type="domain" description="Cation efflux protein transmembrane" evidence="10">
    <location>
        <begin position="42"/>
        <end position="229"/>
    </location>
</feature>
<accession>A0ABV5YBJ1</accession>
<evidence type="ECO:0000259" key="11">
    <source>
        <dbReference type="Pfam" id="PF16916"/>
    </source>
</evidence>
<evidence type="ECO:0000256" key="9">
    <source>
        <dbReference type="SAM" id="Phobius"/>
    </source>
</evidence>
<feature type="transmembrane region" description="Helical" evidence="9">
    <location>
        <begin position="38"/>
        <end position="63"/>
    </location>
</feature>
<evidence type="ECO:0000256" key="1">
    <source>
        <dbReference type="ARBA" id="ARBA00004141"/>
    </source>
</evidence>
<dbReference type="EMBL" id="JBHLZP010000047">
    <property type="protein sequence ID" value="MFB9832386.1"/>
    <property type="molecule type" value="Genomic_DNA"/>
</dbReference>
<feature type="transmembrane region" description="Helical" evidence="9">
    <location>
        <begin position="106"/>
        <end position="125"/>
    </location>
</feature>
<keyword evidence="13" id="KW-1185">Reference proteome</keyword>
<feature type="transmembrane region" description="Helical" evidence="9">
    <location>
        <begin position="181"/>
        <end position="199"/>
    </location>
</feature>
<name>A0ABV5YBJ1_9ACTN</name>
<keyword evidence="6" id="KW-0406">Ion transport</keyword>
<gene>
    <name evidence="12" type="ORF">ACFFNX_09325</name>
</gene>
<dbReference type="SUPFAM" id="SSF160240">
    <property type="entry name" value="Cation efflux protein cytoplasmic domain-like"/>
    <property type="match status" value="1"/>
</dbReference>
<evidence type="ECO:0000256" key="2">
    <source>
        <dbReference type="ARBA" id="ARBA00008873"/>
    </source>
</evidence>
<comment type="similarity">
    <text evidence="2">Belongs to the cation diffusion facilitator (CDF) transporter (TC 2.A.4) family. SLC30A subfamily.</text>
</comment>
<evidence type="ECO:0000313" key="12">
    <source>
        <dbReference type="EMBL" id="MFB9832386.1"/>
    </source>
</evidence>
<feature type="domain" description="Cation efflux protein cytoplasmic" evidence="11">
    <location>
        <begin position="240"/>
        <end position="308"/>
    </location>
</feature>
<feature type="compositionally biased region" description="Basic and acidic residues" evidence="8">
    <location>
        <begin position="316"/>
        <end position="325"/>
    </location>
</feature>
<dbReference type="SUPFAM" id="SSF161111">
    <property type="entry name" value="Cation efflux protein transmembrane domain-like"/>
    <property type="match status" value="1"/>
</dbReference>
<feature type="transmembrane region" description="Helical" evidence="9">
    <location>
        <begin position="69"/>
        <end position="86"/>
    </location>
</feature>
<evidence type="ECO:0000256" key="5">
    <source>
        <dbReference type="ARBA" id="ARBA00022989"/>
    </source>
</evidence>
<feature type="region of interest" description="Disordered" evidence="8">
    <location>
        <begin position="312"/>
        <end position="341"/>
    </location>
</feature>
<dbReference type="InterPro" id="IPR027469">
    <property type="entry name" value="Cation_efflux_TMD_sf"/>
</dbReference>
<feature type="compositionally biased region" description="Basic and acidic residues" evidence="8">
    <location>
        <begin position="1"/>
        <end position="16"/>
    </location>
</feature>